<dbReference type="InterPro" id="IPR002035">
    <property type="entry name" value="VWF_A"/>
</dbReference>
<sequence length="703" mass="78310">MAFISRFQLWIAPRYGRKSLAKHPSAADSVTSPIDHIAVDIKITVDVILPEGQIIKGIESQSHMIATSIGTISTATQEVPKMNRASAILSHVTAGLEKDFILAIHSDDMRPYALLETHPTIPNYRALGASFITQFSPPDSSPPSPSEIVFVAEYSSHMRAHIPMIVLALNVFLKPLPTNVKFNIRSFRTKDDFLWPQSKNYSSETLQEAMQYIKTFDASYGGMGKLKVIKDTIDSRLPEIPLETILLTSGNTSKEIPLIAYVSDQVEKAQGKIRIFCLEIGNTVSGTMIERLLRIGNGFSQCVQHGERLDASVIHILREALSPHIADAIFEVKYEEDDDFELVDEVTDKMEILLSKHEESTIPSPVPGSNNKDTDASEPCYPPIIQAPHKIPGLFADTRTTAYLLMCPRKIQRRPKSITLRRSSADEPPILEIPIQVLPGKGTTIHQLAARKAMEGLEDFQGWMYNQKTSESQTLAEKEAVQLGETFQVMNRWCSFVAVVSSDKEILDKKSFPPNLPDAKSTSIIIPPPSPLKSPETNPNPAPISAIYNRRPNMDRRPIWSRPNAILLPPGQPIPSASHRIHPCQENPHVPVVFSNPNTTKILSFIDLQSFDGSWDAHTHSETLSSILEFEIPKPGLSKVIDADIWVTVLVVRFLEIRIPEEKNVWCLIVEKARRFVRVRLNASGDMDLLSLEEMAGAAVLIT</sequence>
<evidence type="ECO:0000259" key="2">
    <source>
        <dbReference type="Pfam" id="PF13768"/>
    </source>
</evidence>
<name>A7EY16_SCLS1</name>
<keyword evidence="4" id="KW-1185">Reference proteome</keyword>
<dbReference type="SUPFAM" id="SSF53300">
    <property type="entry name" value="vWA-like"/>
    <property type="match status" value="1"/>
</dbReference>
<feature type="domain" description="VWFA" evidence="2">
    <location>
        <begin position="147"/>
        <end position="302"/>
    </location>
</feature>
<gene>
    <name evidence="3" type="ORF">SS1G_10231</name>
</gene>
<dbReference type="GeneID" id="5484850"/>
<proteinExistence type="predicted"/>
<dbReference type="Proteomes" id="UP000001312">
    <property type="component" value="Unassembled WGS sequence"/>
</dbReference>
<evidence type="ECO:0000313" key="3">
    <source>
        <dbReference type="EMBL" id="EDN94358.1"/>
    </source>
</evidence>
<dbReference type="InParanoid" id="A7EY16"/>
<dbReference type="OMA" id="NIMMASP"/>
<dbReference type="Pfam" id="PF13768">
    <property type="entry name" value="VWA_3"/>
    <property type="match status" value="1"/>
</dbReference>
<dbReference type="AlphaFoldDB" id="A7EY16"/>
<feature type="compositionally biased region" description="Pro residues" evidence="1">
    <location>
        <begin position="526"/>
        <end position="540"/>
    </location>
</feature>
<protein>
    <recommendedName>
        <fullName evidence="2">VWFA domain-containing protein</fullName>
    </recommendedName>
</protein>
<evidence type="ECO:0000313" key="4">
    <source>
        <dbReference type="Proteomes" id="UP000001312"/>
    </source>
</evidence>
<dbReference type="InterPro" id="IPR036465">
    <property type="entry name" value="vWFA_dom_sf"/>
</dbReference>
<dbReference type="PANTHER" id="PTHR45737:SF6">
    <property type="entry name" value="VON WILLEBRAND FACTOR A DOMAIN-CONTAINING PROTEIN 5A"/>
    <property type="match status" value="1"/>
</dbReference>
<evidence type="ECO:0000256" key="1">
    <source>
        <dbReference type="SAM" id="MobiDB-lite"/>
    </source>
</evidence>
<dbReference type="HOGENOM" id="CLU_392395_0_0_1"/>
<accession>A7EY16</accession>
<reference evidence="4" key="1">
    <citation type="journal article" date="2011" name="PLoS Genet.">
        <title>Genomic analysis of the necrotrophic fungal pathogens Sclerotinia sclerotiorum and Botrytis cinerea.</title>
        <authorList>
            <person name="Amselem J."/>
            <person name="Cuomo C.A."/>
            <person name="van Kan J.A."/>
            <person name="Viaud M."/>
            <person name="Benito E.P."/>
            <person name="Couloux A."/>
            <person name="Coutinho P.M."/>
            <person name="de Vries R.P."/>
            <person name="Dyer P.S."/>
            <person name="Fillinger S."/>
            <person name="Fournier E."/>
            <person name="Gout L."/>
            <person name="Hahn M."/>
            <person name="Kohn L."/>
            <person name="Lapalu N."/>
            <person name="Plummer K.M."/>
            <person name="Pradier J.M."/>
            <person name="Quevillon E."/>
            <person name="Sharon A."/>
            <person name="Simon A."/>
            <person name="ten Have A."/>
            <person name="Tudzynski B."/>
            <person name="Tudzynski P."/>
            <person name="Wincker P."/>
            <person name="Andrew M."/>
            <person name="Anthouard V."/>
            <person name="Beever R.E."/>
            <person name="Beffa R."/>
            <person name="Benoit I."/>
            <person name="Bouzid O."/>
            <person name="Brault B."/>
            <person name="Chen Z."/>
            <person name="Choquer M."/>
            <person name="Collemare J."/>
            <person name="Cotton P."/>
            <person name="Danchin E.G."/>
            <person name="Da Silva C."/>
            <person name="Gautier A."/>
            <person name="Giraud C."/>
            <person name="Giraud T."/>
            <person name="Gonzalez C."/>
            <person name="Grossetete S."/>
            <person name="Guldener U."/>
            <person name="Henrissat B."/>
            <person name="Howlett B.J."/>
            <person name="Kodira C."/>
            <person name="Kretschmer M."/>
            <person name="Lappartient A."/>
            <person name="Leroch M."/>
            <person name="Levis C."/>
            <person name="Mauceli E."/>
            <person name="Neuveglise C."/>
            <person name="Oeser B."/>
            <person name="Pearson M."/>
            <person name="Poulain J."/>
            <person name="Poussereau N."/>
            <person name="Quesneville H."/>
            <person name="Rascle C."/>
            <person name="Schumacher J."/>
            <person name="Segurens B."/>
            <person name="Sexton A."/>
            <person name="Silva E."/>
            <person name="Sirven C."/>
            <person name="Soanes D.M."/>
            <person name="Talbot N.J."/>
            <person name="Templeton M."/>
            <person name="Yandava C."/>
            <person name="Yarden O."/>
            <person name="Zeng Q."/>
            <person name="Rollins J.A."/>
            <person name="Lebrun M.H."/>
            <person name="Dickman M."/>
        </authorList>
    </citation>
    <scope>NUCLEOTIDE SEQUENCE [LARGE SCALE GENOMIC DNA]</scope>
    <source>
        <strain evidence="4">ATCC 18683 / 1980 / Ss-1</strain>
    </source>
</reference>
<dbReference type="KEGG" id="ssl:SS1G_10231"/>
<dbReference type="RefSeq" id="XP_001588684.1">
    <property type="nucleotide sequence ID" value="XM_001588634.1"/>
</dbReference>
<dbReference type="EMBL" id="CH476635">
    <property type="protein sequence ID" value="EDN94358.1"/>
    <property type="molecule type" value="Genomic_DNA"/>
</dbReference>
<dbReference type="PANTHER" id="PTHR45737">
    <property type="entry name" value="VON WILLEBRAND FACTOR A DOMAIN-CONTAINING PROTEIN 5A"/>
    <property type="match status" value="1"/>
</dbReference>
<feature type="region of interest" description="Disordered" evidence="1">
    <location>
        <begin position="511"/>
        <end position="540"/>
    </location>
</feature>
<organism evidence="3 4">
    <name type="scientific">Sclerotinia sclerotiorum (strain ATCC 18683 / 1980 / Ss-1)</name>
    <name type="common">White mold</name>
    <name type="synonym">Whetzelinia sclerotiorum</name>
    <dbReference type="NCBI Taxonomy" id="665079"/>
    <lineage>
        <taxon>Eukaryota</taxon>
        <taxon>Fungi</taxon>
        <taxon>Dikarya</taxon>
        <taxon>Ascomycota</taxon>
        <taxon>Pezizomycotina</taxon>
        <taxon>Leotiomycetes</taxon>
        <taxon>Helotiales</taxon>
        <taxon>Sclerotiniaceae</taxon>
        <taxon>Sclerotinia</taxon>
    </lineage>
</organism>
<dbReference type="STRING" id="665079.A7EY16"/>
<dbReference type="eggNOG" id="ENOG502QRPK">
    <property type="taxonomic scope" value="Eukaryota"/>
</dbReference>
<dbReference type="Gene3D" id="3.40.50.410">
    <property type="entry name" value="von Willebrand factor, type A domain"/>
    <property type="match status" value="1"/>
</dbReference>